<proteinExistence type="predicted"/>
<evidence type="ECO:0000313" key="2">
    <source>
        <dbReference type="EMBL" id="TWU41480.1"/>
    </source>
</evidence>
<dbReference type="PANTHER" id="PTHR30212">
    <property type="entry name" value="PROTEIN YIIM"/>
    <property type="match status" value="1"/>
</dbReference>
<dbReference type="EMBL" id="SJPY01000004">
    <property type="protein sequence ID" value="TWU41480.1"/>
    <property type="molecule type" value="Genomic_DNA"/>
</dbReference>
<dbReference type="Pfam" id="PF03475">
    <property type="entry name" value="YiiM_3-alpha"/>
    <property type="match status" value="1"/>
</dbReference>
<feature type="domain" description="MOSC" evidence="1">
    <location>
        <begin position="45"/>
        <end position="180"/>
    </location>
</feature>
<dbReference type="InterPro" id="IPR011037">
    <property type="entry name" value="Pyrv_Knase-like_insert_dom_sf"/>
</dbReference>
<comment type="caution">
    <text evidence="2">The sequence shown here is derived from an EMBL/GenBank/DDBJ whole genome shotgun (WGS) entry which is preliminary data.</text>
</comment>
<dbReference type="AlphaFoldDB" id="A0A5C6DXR6"/>
<sequence>MKENSLVMPCPKVLSIQVGRPQHFDDVDSPANRPMKPWTSGIVKQLVNGPVMVRCTNIDGDEQADLVHHGGVDKAVLAYSVLHYAFWKTQHQEVEWQAGCFGENLTLDGVTEADVCIGDQFEIGSCVLQISQPRQPCWKLSRRWNLPKLAVQVQQTRRTGWYLRVIKEGVIEAGQTMRLVERPYPRWTIEKANSIMFAKPRDPVQDQALAECTALSASWRETLGQRSLRSNEQILQSEKRRLSEDPFR</sequence>
<dbReference type="Gene3D" id="2.40.33.20">
    <property type="entry name" value="PK beta-barrel domain-like"/>
    <property type="match status" value="1"/>
</dbReference>
<dbReference type="InterPro" id="IPR052353">
    <property type="entry name" value="Benzoxazolinone_Detox_Enz"/>
</dbReference>
<accession>A0A5C6DXR6</accession>
<dbReference type="InterPro" id="IPR005163">
    <property type="entry name" value="Tri_helical_YiiM-like"/>
</dbReference>
<dbReference type="InterPro" id="IPR005302">
    <property type="entry name" value="MoCF_Sase_C"/>
</dbReference>
<dbReference type="PANTHER" id="PTHR30212:SF2">
    <property type="entry name" value="PROTEIN YIIM"/>
    <property type="match status" value="1"/>
</dbReference>
<evidence type="ECO:0000259" key="1">
    <source>
        <dbReference type="PROSITE" id="PS51340"/>
    </source>
</evidence>
<evidence type="ECO:0000313" key="3">
    <source>
        <dbReference type="Proteomes" id="UP000315471"/>
    </source>
</evidence>
<name>A0A5C6DXR6_9BACT</name>
<dbReference type="GO" id="GO:0003824">
    <property type="term" value="F:catalytic activity"/>
    <property type="evidence" value="ECO:0007669"/>
    <property type="project" value="InterPro"/>
</dbReference>
<dbReference type="GO" id="GO:0030151">
    <property type="term" value="F:molybdenum ion binding"/>
    <property type="evidence" value="ECO:0007669"/>
    <property type="project" value="InterPro"/>
</dbReference>
<dbReference type="Pfam" id="PF03473">
    <property type="entry name" value="MOSC"/>
    <property type="match status" value="1"/>
</dbReference>
<dbReference type="Proteomes" id="UP000315471">
    <property type="component" value="Unassembled WGS sequence"/>
</dbReference>
<dbReference type="PROSITE" id="PS51340">
    <property type="entry name" value="MOSC"/>
    <property type="match status" value="1"/>
</dbReference>
<keyword evidence="3" id="KW-1185">Reference proteome</keyword>
<reference evidence="2 3" key="1">
    <citation type="submission" date="2019-02" db="EMBL/GenBank/DDBJ databases">
        <title>Deep-cultivation of Planctomycetes and their phenomic and genomic characterization uncovers novel biology.</title>
        <authorList>
            <person name="Wiegand S."/>
            <person name="Jogler M."/>
            <person name="Boedeker C."/>
            <person name="Pinto D."/>
            <person name="Vollmers J."/>
            <person name="Rivas-Marin E."/>
            <person name="Kohn T."/>
            <person name="Peeters S.H."/>
            <person name="Heuer A."/>
            <person name="Rast P."/>
            <person name="Oberbeckmann S."/>
            <person name="Bunk B."/>
            <person name="Jeske O."/>
            <person name="Meyerdierks A."/>
            <person name="Storesund J.E."/>
            <person name="Kallscheuer N."/>
            <person name="Luecker S."/>
            <person name="Lage O.M."/>
            <person name="Pohl T."/>
            <person name="Merkel B.J."/>
            <person name="Hornburger P."/>
            <person name="Mueller R.-W."/>
            <person name="Bruemmer F."/>
            <person name="Labrenz M."/>
            <person name="Spormann A.M."/>
            <person name="Op Den Camp H."/>
            <person name="Overmann J."/>
            <person name="Amann R."/>
            <person name="Jetten M.S.M."/>
            <person name="Mascher T."/>
            <person name="Medema M.H."/>
            <person name="Devos D.P."/>
            <person name="Kaster A.-K."/>
            <person name="Ovreas L."/>
            <person name="Rohde M."/>
            <person name="Galperin M.Y."/>
            <person name="Jogler C."/>
        </authorList>
    </citation>
    <scope>NUCLEOTIDE SEQUENCE [LARGE SCALE GENOMIC DNA]</scope>
    <source>
        <strain evidence="2 3">Q31b</strain>
    </source>
</reference>
<organism evidence="2 3">
    <name type="scientific">Novipirellula aureliae</name>
    <dbReference type="NCBI Taxonomy" id="2527966"/>
    <lineage>
        <taxon>Bacteria</taxon>
        <taxon>Pseudomonadati</taxon>
        <taxon>Planctomycetota</taxon>
        <taxon>Planctomycetia</taxon>
        <taxon>Pirellulales</taxon>
        <taxon>Pirellulaceae</taxon>
        <taxon>Novipirellula</taxon>
    </lineage>
</organism>
<dbReference type="SUPFAM" id="SSF50800">
    <property type="entry name" value="PK beta-barrel domain-like"/>
    <property type="match status" value="1"/>
</dbReference>
<dbReference type="GO" id="GO:0030170">
    <property type="term" value="F:pyridoxal phosphate binding"/>
    <property type="evidence" value="ECO:0007669"/>
    <property type="project" value="InterPro"/>
</dbReference>
<gene>
    <name evidence="2" type="ORF">Q31b_29290</name>
</gene>
<protein>
    <submittedName>
        <fullName evidence="2">6-N-hydroxylaminopurine resistance protein</fullName>
    </submittedName>
</protein>